<evidence type="ECO:0000313" key="2">
    <source>
        <dbReference type="Proteomes" id="UP000824120"/>
    </source>
</evidence>
<evidence type="ECO:0000313" key="1">
    <source>
        <dbReference type="EMBL" id="KAG5614025.1"/>
    </source>
</evidence>
<protein>
    <submittedName>
        <fullName evidence="1">Uncharacterized protein</fullName>
    </submittedName>
</protein>
<gene>
    <name evidence="1" type="ORF">H5410_013849</name>
</gene>
<organism evidence="1 2">
    <name type="scientific">Solanum commersonii</name>
    <name type="common">Commerson's wild potato</name>
    <name type="synonym">Commerson's nightshade</name>
    <dbReference type="NCBI Taxonomy" id="4109"/>
    <lineage>
        <taxon>Eukaryota</taxon>
        <taxon>Viridiplantae</taxon>
        <taxon>Streptophyta</taxon>
        <taxon>Embryophyta</taxon>
        <taxon>Tracheophyta</taxon>
        <taxon>Spermatophyta</taxon>
        <taxon>Magnoliopsida</taxon>
        <taxon>eudicotyledons</taxon>
        <taxon>Gunneridae</taxon>
        <taxon>Pentapetalae</taxon>
        <taxon>asterids</taxon>
        <taxon>lamiids</taxon>
        <taxon>Solanales</taxon>
        <taxon>Solanaceae</taxon>
        <taxon>Solanoideae</taxon>
        <taxon>Solaneae</taxon>
        <taxon>Solanum</taxon>
    </lineage>
</organism>
<comment type="caution">
    <text evidence="1">The sequence shown here is derived from an EMBL/GenBank/DDBJ whole genome shotgun (WGS) entry which is preliminary data.</text>
</comment>
<reference evidence="1 2" key="1">
    <citation type="submission" date="2020-09" db="EMBL/GenBank/DDBJ databases">
        <title>De no assembly of potato wild relative species, Solanum commersonii.</title>
        <authorList>
            <person name="Cho K."/>
        </authorList>
    </citation>
    <scope>NUCLEOTIDE SEQUENCE [LARGE SCALE GENOMIC DNA]</scope>
    <source>
        <strain evidence="1">LZ3.2</strain>
        <tissue evidence="1">Leaf</tissue>
    </source>
</reference>
<proteinExistence type="predicted"/>
<keyword evidence="2" id="KW-1185">Reference proteome</keyword>
<dbReference type="AlphaFoldDB" id="A0A9J5ZPD0"/>
<name>A0A9J5ZPD0_SOLCO</name>
<dbReference type="Proteomes" id="UP000824120">
    <property type="component" value="Chromosome 3"/>
</dbReference>
<accession>A0A9J5ZPD0</accession>
<dbReference type="EMBL" id="JACXVP010000003">
    <property type="protein sequence ID" value="KAG5614025.1"/>
    <property type="molecule type" value="Genomic_DNA"/>
</dbReference>
<dbReference type="OrthoDB" id="4062651at2759"/>
<sequence>MDSDIWFLLGVYWRGIQSMAFSVWIATHLQKLVSGHDHTAYRPSMSDVVLMLSRCYCFDTRREITEAEARYISEVSKYHE</sequence>